<evidence type="ECO:0000256" key="5">
    <source>
        <dbReference type="SAM" id="Phobius"/>
    </source>
</evidence>
<keyword evidence="8" id="KW-1185">Reference proteome</keyword>
<protein>
    <recommendedName>
        <fullName evidence="6">ABC-2 type transporter transmembrane domain-containing protein</fullName>
    </recommendedName>
</protein>
<evidence type="ECO:0000256" key="3">
    <source>
        <dbReference type="ARBA" id="ARBA00022989"/>
    </source>
</evidence>
<evidence type="ECO:0000256" key="1">
    <source>
        <dbReference type="ARBA" id="ARBA00004141"/>
    </source>
</evidence>
<feature type="transmembrane region" description="Helical" evidence="5">
    <location>
        <begin position="169"/>
        <end position="186"/>
    </location>
</feature>
<sequence length="250" mass="27188">MNEVSLRQIRALSVFKFKGILYNLFSLSMLLLPLIIVGCGYMSILTMVKGSVPEDLMTIIAGLGVILNLGLGAISVPLFLIAEEKEKNTLRNLMLSSIRPIDYLIANTIPILIATLAVQLAFLPIFGVPKQVGVGEIVAFAGVSSLALLTSIFLGMSLGLFAKDQITGSFLPFPVFTIFGAIPMLADKFEIIKKVDDFFFLSIANRALVNVVTGKPLQVSVMEVVALIVTVILSVLLFVFLFKRNGFEKD</sequence>
<feature type="transmembrane region" description="Helical" evidence="5">
    <location>
        <begin position="56"/>
        <end position="82"/>
    </location>
</feature>
<evidence type="ECO:0000256" key="4">
    <source>
        <dbReference type="ARBA" id="ARBA00023136"/>
    </source>
</evidence>
<feature type="transmembrane region" description="Helical" evidence="5">
    <location>
        <begin position="137"/>
        <end position="162"/>
    </location>
</feature>
<feature type="domain" description="ABC-2 type transporter transmembrane" evidence="6">
    <location>
        <begin position="69"/>
        <end position="239"/>
    </location>
</feature>
<evidence type="ECO:0000259" key="6">
    <source>
        <dbReference type="Pfam" id="PF12698"/>
    </source>
</evidence>
<keyword evidence="2 5" id="KW-0812">Transmembrane</keyword>
<evidence type="ECO:0000313" key="8">
    <source>
        <dbReference type="Proteomes" id="UP000190328"/>
    </source>
</evidence>
<proteinExistence type="predicted"/>
<dbReference type="STRING" id="263852.SAMN02745116_00238"/>
<reference evidence="7 8" key="1">
    <citation type="submission" date="2017-02" db="EMBL/GenBank/DDBJ databases">
        <authorList>
            <person name="Peterson S.W."/>
        </authorList>
    </citation>
    <scope>NUCLEOTIDE SEQUENCE [LARGE SCALE GENOMIC DNA]</scope>
    <source>
        <strain evidence="7 8">ATCC BAA-1030</strain>
    </source>
</reference>
<keyword evidence="4 5" id="KW-0472">Membrane</keyword>
<gene>
    <name evidence="7" type="ORF">SAMN02745116_00238</name>
</gene>
<dbReference type="Proteomes" id="UP000190328">
    <property type="component" value="Unassembled WGS sequence"/>
</dbReference>
<feature type="transmembrane region" description="Helical" evidence="5">
    <location>
        <begin position="224"/>
        <end position="242"/>
    </location>
</feature>
<evidence type="ECO:0000313" key="7">
    <source>
        <dbReference type="EMBL" id="SJZ41383.1"/>
    </source>
</evidence>
<dbReference type="EMBL" id="FUXI01000002">
    <property type="protein sequence ID" value="SJZ41383.1"/>
    <property type="molecule type" value="Genomic_DNA"/>
</dbReference>
<feature type="transmembrane region" description="Helical" evidence="5">
    <location>
        <begin position="103"/>
        <end position="125"/>
    </location>
</feature>
<accession>A0A1T4KGB0</accession>
<organism evidence="7 8">
    <name type="scientific">Pilibacter termitis</name>
    <dbReference type="NCBI Taxonomy" id="263852"/>
    <lineage>
        <taxon>Bacteria</taxon>
        <taxon>Bacillati</taxon>
        <taxon>Bacillota</taxon>
        <taxon>Bacilli</taxon>
        <taxon>Lactobacillales</taxon>
        <taxon>Enterococcaceae</taxon>
        <taxon>Pilibacter</taxon>
    </lineage>
</organism>
<dbReference type="RefSeq" id="WP_078806212.1">
    <property type="nucleotide sequence ID" value="NZ_FUXI01000002.1"/>
</dbReference>
<evidence type="ECO:0000256" key="2">
    <source>
        <dbReference type="ARBA" id="ARBA00022692"/>
    </source>
</evidence>
<name>A0A1T4KGB0_9ENTE</name>
<keyword evidence="3 5" id="KW-1133">Transmembrane helix</keyword>
<comment type="subcellular location">
    <subcellularLocation>
        <location evidence="1">Membrane</location>
        <topology evidence="1">Multi-pass membrane protein</topology>
    </subcellularLocation>
</comment>
<dbReference type="InterPro" id="IPR013525">
    <property type="entry name" value="ABC2_TM"/>
</dbReference>
<dbReference type="OrthoDB" id="3182222at2"/>
<dbReference type="Pfam" id="PF12698">
    <property type="entry name" value="ABC2_membrane_3"/>
    <property type="match status" value="1"/>
</dbReference>
<feature type="transmembrane region" description="Helical" evidence="5">
    <location>
        <begin position="20"/>
        <end position="44"/>
    </location>
</feature>
<dbReference type="AlphaFoldDB" id="A0A1T4KGB0"/>